<feature type="compositionally biased region" description="Basic and acidic residues" evidence="1">
    <location>
        <begin position="54"/>
        <end position="67"/>
    </location>
</feature>
<evidence type="ECO:0000313" key="3">
    <source>
        <dbReference type="Proteomes" id="UP001341840"/>
    </source>
</evidence>
<evidence type="ECO:0000256" key="1">
    <source>
        <dbReference type="SAM" id="MobiDB-lite"/>
    </source>
</evidence>
<keyword evidence="3" id="KW-1185">Reference proteome</keyword>
<comment type="caution">
    <text evidence="2">The sequence shown here is derived from an EMBL/GenBank/DDBJ whole genome shotgun (WGS) entry which is preliminary data.</text>
</comment>
<accession>A0ABU6TW32</accession>
<dbReference type="Proteomes" id="UP001341840">
    <property type="component" value="Unassembled WGS sequence"/>
</dbReference>
<evidence type="ECO:0000313" key="2">
    <source>
        <dbReference type="EMBL" id="MED6152228.1"/>
    </source>
</evidence>
<gene>
    <name evidence="2" type="ORF">PIB30_089860</name>
</gene>
<reference evidence="2 3" key="1">
    <citation type="journal article" date="2023" name="Plants (Basel)">
        <title>Bridging the Gap: Combining Genomics and Transcriptomics Approaches to Understand Stylosanthes scabra, an Orphan Legume from the Brazilian Caatinga.</title>
        <authorList>
            <person name="Ferreira-Neto J.R.C."/>
            <person name="da Silva M.D."/>
            <person name="Binneck E."/>
            <person name="de Melo N.F."/>
            <person name="da Silva R.H."/>
            <person name="de Melo A.L.T.M."/>
            <person name="Pandolfi V."/>
            <person name="Bustamante F.O."/>
            <person name="Brasileiro-Vidal A.C."/>
            <person name="Benko-Iseppon A.M."/>
        </authorList>
    </citation>
    <scope>NUCLEOTIDE SEQUENCE [LARGE SCALE GENOMIC DNA]</scope>
    <source>
        <tissue evidence="2">Leaves</tissue>
    </source>
</reference>
<protein>
    <submittedName>
        <fullName evidence="2">Uncharacterized protein</fullName>
    </submittedName>
</protein>
<feature type="region of interest" description="Disordered" evidence="1">
    <location>
        <begin position="39"/>
        <end position="67"/>
    </location>
</feature>
<proteinExistence type="predicted"/>
<dbReference type="EMBL" id="JASCZI010092323">
    <property type="protein sequence ID" value="MED6152228.1"/>
    <property type="molecule type" value="Genomic_DNA"/>
</dbReference>
<sequence>MKIKGHTEKRAIEQWPRWHLSPIQKRADSSKSVANALKNISSDDMEEVGADGNEQNRRIEAAHGSDE</sequence>
<organism evidence="2 3">
    <name type="scientific">Stylosanthes scabra</name>
    <dbReference type="NCBI Taxonomy" id="79078"/>
    <lineage>
        <taxon>Eukaryota</taxon>
        <taxon>Viridiplantae</taxon>
        <taxon>Streptophyta</taxon>
        <taxon>Embryophyta</taxon>
        <taxon>Tracheophyta</taxon>
        <taxon>Spermatophyta</taxon>
        <taxon>Magnoliopsida</taxon>
        <taxon>eudicotyledons</taxon>
        <taxon>Gunneridae</taxon>
        <taxon>Pentapetalae</taxon>
        <taxon>rosids</taxon>
        <taxon>fabids</taxon>
        <taxon>Fabales</taxon>
        <taxon>Fabaceae</taxon>
        <taxon>Papilionoideae</taxon>
        <taxon>50 kb inversion clade</taxon>
        <taxon>dalbergioids sensu lato</taxon>
        <taxon>Dalbergieae</taxon>
        <taxon>Pterocarpus clade</taxon>
        <taxon>Stylosanthes</taxon>
    </lineage>
</organism>
<name>A0ABU6TW32_9FABA</name>